<protein>
    <recommendedName>
        <fullName evidence="4">SGNH hydrolase-type esterase domain-containing protein</fullName>
    </recommendedName>
</protein>
<dbReference type="InterPro" id="IPR036514">
    <property type="entry name" value="SGNH_hydro_sf"/>
</dbReference>
<evidence type="ECO:0000256" key="2">
    <source>
        <dbReference type="ARBA" id="ARBA00022801"/>
    </source>
</evidence>
<organism evidence="5 6">
    <name type="scientific">Kutzneria kofuensis</name>
    <dbReference type="NCBI Taxonomy" id="103725"/>
    <lineage>
        <taxon>Bacteria</taxon>
        <taxon>Bacillati</taxon>
        <taxon>Actinomycetota</taxon>
        <taxon>Actinomycetes</taxon>
        <taxon>Pseudonocardiales</taxon>
        <taxon>Pseudonocardiaceae</taxon>
        <taxon>Kutzneria</taxon>
    </lineage>
</organism>
<sequence length="337" mass="35775">MITPLVSAVALLSLLTTSPAATSYSFNVPPGDYDVTVTLGSTTAAAQTGVQVEARRTMLAPVSTRAGELRQEVLSVNVRSPESMPTGEEGTGTPGLQVRLTGSHPAATKVTVAPAHHPHLFVISDSTASDWLNGPKRGWAQELPQLLRPGIVVDNYADSGESTVSWLSNPKLFATVQPLIKSGDEVLIQLAHNDKTTTEATFRANLRKLVDGVKQRGGMPVLVTPPVRHMFDSHGKLTPTGLIVNNLGVDLPAVIRSLAGELHVPLIDLTARSQALLEQLGENASWPLYLTVAHDGVQDASHFSEYGGTVMASLVTRGMVDAHLPAAAFLRQQTAVN</sequence>
<dbReference type="InterPro" id="IPR013830">
    <property type="entry name" value="SGNH_hydro"/>
</dbReference>
<evidence type="ECO:0000256" key="1">
    <source>
        <dbReference type="ARBA" id="ARBA00008668"/>
    </source>
</evidence>
<evidence type="ECO:0000313" key="6">
    <source>
        <dbReference type="Proteomes" id="UP000585638"/>
    </source>
</evidence>
<dbReference type="PANTHER" id="PTHR43695:SF1">
    <property type="entry name" value="RHAMNOGALACTURONAN ACETYLESTERASE"/>
    <property type="match status" value="1"/>
</dbReference>
<comment type="similarity">
    <text evidence="1">Belongs to the 'GDSL' lipolytic enzyme family.</text>
</comment>
<dbReference type="SUPFAM" id="SSF49785">
    <property type="entry name" value="Galactose-binding domain-like"/>
    <property type="match status" value="1"/>
</dbReference>
<dbReference type="SUPFAM" id="SSF52266">
    <property type="entry name" value="SGNH hydrolase"/>
    <property type="match status" value="1"/>
</dbReference>
<proteinExistence type="inferred from homology"/>
<dbReference type="RefSeq" id="WP_184869326.1">
    <property type="nucleotide sequence ID" value="NZ_BAAAWY010000095.1"/>
</dbReference>
<dbReference type="InterPro" id="IPR008979">
    <property type="entry name" value="Galactose-bd-like_sf"/>
</dbReference>
<dbReference type="GO" id="GO:0016787">
    <property type="term" value="F:hydrolase activity"/>
    <property type="evidence" value="ECO:0007669"/>
    <property type="project" value="UniProtKB-KW"/>
</dbReference>
<feature type="domain" description="SGNH hydrolase-type esterase" evidence="4">
    <location>
        <begin position="125"/>
        <end position="277"/>
    </location>
</feature>
<evidence type="ECO:0000256" key="3">
    <source>
        <dbReference type="SAM" id="SignalP"/>
    </source>
</evidence>
<accession>A0A7W9KRU6</accession>
<evidence type="ECO:0000259" key="4">
    <source>
        <dbReference type="Pfam" id="PF13472"/>
    </source>
</evidence>
<keyword evidence="2" id="KW-0378">Hydrolase</keyword>
<reference evidence="5 6" key="1">
    <citation type="submission" date="2020-08" db="EMBL/GenBank/DDBJ databases">
        <title>Sequencing the genomes of 1000 actinobacteria strains.</title>
        <authorList>
            <person name="Klenk H.-P."/>
        </authorList>
    </citation>
    <scope>NUCLEOTIDE SEQUENCE [LARGE SCALE GENOMIC DNA]</scope>
    <source>
        <strain evidence="5 6">DSM 43851</strain>
    </source>
</reference>
<keyword evidence="6" id="KW-1185">Reference proteome</keyword>
<name>A0A7W9KRU6_9PSEU</name>
<dbReference type="PANTHER" id="PTHR43695">
    <property type="entry name" value="PUTATIVE (AFU_ORTHOLOGUE AFUA_2G17250)-RELATED"/>
    <property type="match status" value="1"/>
</dbReference>
<dbReference type="EMBL" id="JACHIR010000002">
    <property type="protein sequence ID" value="MBB5896824.1"/>
    <property type="molecule type" value="Genomic_DNA"/>
</dbReference>
<keyword evidence="3" id="KW-0732">Signal</keyword>
<gene>
    <name evidence="5" type="ORF">BJ998_008083</name>
</gene>
<evidence type="ECO:0000313" key="5">
    <source>
        <dbReference type="EMBL" id="MBB5896824.1"/>
    </source>
</evidence>
<dbReference type="Gene3D" id="3.40.50.1110">
    <property type="entry name" value="SGNH hydrolase"/>
    <property type="match status" value="1"/>
</dbReference>
<feature type="signal peptide" evidence="3">
    <location>
        <begin position="1"/>
        <end position="23"/>
    </location>
</feature>
<dbReference type="AlphaFoldDB" id="A0A7W9KRU6"/>
<feature type="chain" id="PRO_5038821392" description="SGNH hydrolase-type esterase domain-containing protein" evidence="3">
    <location>
        <begin position="24"/>
        <end position="337"/>
    </location>
</feature>
<comment type="caution">
    <text evidence="5">The sequence shown here is derived from an EMBL/GenBank/DDBJ whole genome shotgun (WGS) entry which is preliminary data.</text>
</comment>
<dbReference type="Gene3D" id="2.60.120.430">
    <property type="entry name" value="Galactose-binding lectin"/>
    <property type="match status" value="1"/>
</dbReference>
<dbReference type="CDD" id="cd01821">
    <property type="entry name" value="Rhamnogalacturan_acetylesterase_like"/>
    <property type="match status" value="1"/>
</dbReference>
<dbReference type="Pfam" id="PF13472">
    <property type="entry name" value="Lipase_GDSL_2"/>
    <property type="match status" value="1"/>
</dbReference>
<dbReference type="InterPro" id="IPR037459">
    <property type="entry name" value="RhgT-like"/>
</dbReference>
<dbReference type="Proteomes" id="UP000585638">
    <property type="component" value="Unassembled WGS sequence"/>
</dbReference>